<evidence type="ECO:0000313" key="2">
    <source>
        <dbReference type="Proteomes" id="UP000800093"/>
    </source>
</evidence>
<proteinExistence type="predicted"/>
<reference evidence="2" key="1">
    <citation type="journal article" date="2020" name="Stud. Mycol.">
        <title>101 Dothideomycetes genomes: A test case for predicting lifestyles and emergence of pathogens.</title>
        <authorList>
            <person name="Haridas S."/>
            <person name="Albert R."/>
            <person name="Binder M."/>
            <person name="Bloem J."/>
            <person name="LaButti K."/>
            <person name="Salamov A."/>
            <person name="Andreopoulos B."/>
            <person name="Baker S."/>
            <person name="Barry K."/>
            <person name="Bills G."/>
            <person name="Bluhm B."/>
            <person name="Cannon C."/>
            <person name="Castanera R."/>
            <person name="Culley D."/>
            <person name="Daum C."/>
            <person name="Ezra D."/>
            <person name="Gonzalez J."/>
            <person name="Henrissat B."/>
            <person name="Kuo A."/>
            <person name="Liang C."/>
            <person name="Lipzen A."/>
            <person name="Lutzoni F."/>
            <person name="Magnuson J."/>
            <person name="Mondo S."/>
            <person name="Nolan M."/>
            <person name="Ohm R."/>
            <person name="Pangilinan J."/>
            <person name="Park H.-J."/>
            <person name="Ramirez L."/>
            <person name="Alfaro M."/>
            <person name="Sun H."/>
            <person name="Tritt A."/>
            <person name="Yoshinaga Y."/>
            <person name="Zwiers L.-H."/>
            <person name="Turgeon B."/>
            <person name="Goodwin S."/>
            <person name="Spatafora J."/>
            <person name="Crous P."/>
            <person name="Grigoriev I."/>
        </authorList>
    </citation>
    <scope>NUCLEOTIDE SEQUENCE [LARGE SCALE GENOMIC DNA]</scope>
    <source>
        <strain evidence="2">CBS 304.66</strain>
    </source>
</reference>
<dbReference type="EMBL" id="ML986768">
    <property type="protein sequence ID" value="KAF2258323.1"/>
    <property type="molecule type" value="Genomic_DNA"/>
</dbReference>
<dbReference type="Proteomes" id="UP000800093">
    <property type="component" value="Unassembled WGS sequence"/>
</dbReference>
<name>A0A9P4JXA6_9PLEO</name>
<keyword evidence="2" id="KW-1185">Reference proteome</keyword>
<accession>A0A9P4JXA6</accession>
<gene>
    <name evidence="1" type="ORF">CC78DRAFT_125480</name>
</gene>
<sequence length="162" mass="17683">MERSRLGSRGWVAAGKHGWPISAPTWACVLNLHHPPNTTPYRSTTNANAMGSPMPCHPHHLYGSTSVWNVTRHRYWPISLSPLITRLADCTCQLLASSSAYCLGTPASAVAGPRHEIHIVHRFCWVPQPSSVSDKHVYSLEAMAAHRLLSAASTPLPAPSCF</sequence>
<organism evidence="1 2">
    <name type="scientific">Lojkania enalia</name>
    <dbReference type="NCBI Taxonomy" id="147567"/>
    <lineage>
        <taxon>Eukaryota</taxon>
        <taxon>Fungi</taxon>
        <taxon>Dikarya</taxon>
        <taxon>Ascomycota</taxon>
        <taxon>Pezizomycotina</taxon>
        <taxon>Dothideomycetes</taxon>
        <taxon>Pleosporomycetidae</taxon>
        <taxon>Pleosporales</taxon>
        <taxon>Pleosporales incertae sedis</taxon>
        <taxon>Lojkania</taxon>
    </lineage>
</organism>
<evidence type="ECO:0000313" key="1">
    <source>
        <dbReference type="EMBL" id="KAF2258323.1"/>
    </source>
</evidence>
<dbReference type="AlphaFoldDB" id="A0A9P4JXA6"/>
<comment type="caution">
    <text evidence="1">The sequence shown here is derived from an EMBL/GenBank/DDBJ whole genome shotgun (WGS) entry which is preliminary data.</text>
</comment>
<protein>
    <submittedName>
        <fullName evidence="1">Uncharacterized protein</fullName>
    </submittedName>
</protein>